<evidence type="ECO:0000256" key="4">
    <source>
        <dbReference type="ARBA" id="ARBA00022898"/>
    </source>
</evidence>
<dbReference type="GO" id="GO:0006535">
    <property type="term" value="P:cysteine biosynthetic process from serine"/>
    <property type="evidence" value="ECO:0007669"/>
    <property type="project" value="TreeGrafter"/>
</dbReference>
<evidence type="ECO:0000256" key="1">
    <source>
        <dbReference type="ARBA" id="ARBA00001933"/>
    </source>
</evidence>
<keyword evidence="4 5" id="KW-0663">Pyridoxal phosphate</keyword>
<dbReference type="GO" id="GO:0003961">
    <property type="term" value="F:O-acetylhomoserine aminocarboxypropyltransferase activity"/>
    <property type="evidence" value="ECO:0007669"/>
    <property type="project" value="UniProtKB-EC"/>
</dbReference>
<dbReference type="GO" id="GO:0005737">
    <property type="term" value="C:cytoplasm"/>
    <property type="evidence" value="ECO:0007669"/>
    <property type="project" value="TreeGrafter"/>
</dbReference>
<dbReference type="Proteomes" id="UP000004622">
    <property type="component" value="Unassembled WGS sequence"/>
</dbReference>
<sequence>MQRHSDNALKVAEWLKGHDKVSWVSYPGLPDDPNHGLMKKYSPKGAGAVFTFGLKDGFDAGVKVVESVELFSHLANIGDTKSLIIHPASTTHRQLSDEQKAAAGAGVDVIRLSIGIEDVEDIIADLEQALGQI</sequence>
<dbReference type="InterPro" id="IPR015424">
    <property type="entry name" value="PyrdxlP-dep_Trfase"/>
</dbReference>
<reference evidence="6 7" key="1">
    <citation type="journal article" date="2012" name="J. Bacteriol.">
        <title>Genome Sequence of Nitratireductor aquibiodomus Strain RA22.</title>
        <authorList>
            <person name="Singh A."/>
            <person name="Jangir P.K."/>
            <person name="Kumari C."/>
            <person name="Sharma R."/>
        </authorList>
    </citation>
    <scope>NUCLEOTIDE SEQUENCE [LARGE SCALE GENOMIC DNA]</scope>
    <source>
        <strain evidence="6 7">RA22</strain>
    </source>
</reference>
<evidence type="ECO:0000256" key="2">
    <source>
        <dbReference type="ARBA" id="ARBA00009077"/>
    </source>
</evidence>
<dbReference type="GO" id="GO:0004124">
    <property type="term" value="F:cysteine synthase activity"/>
    <property type="evidence" value="ECO:0007669"/>
    <property type="project" value="TreeGrafter"/>
</dbReference>
<dbReference type="PANTHER" id="PTHR43797">
    <property type="entry name" value="HOMOCYSTEINE/CYSTEINE SYNTHASE"/>
    <property type="match status" value="1"/>
</dbReference>
<dbReference type="GO" id="GO:0019346">
    <property type="term" value="P:transsulfuration"/>
    <property type="evidence" value="ECO:0007669"/>
    <property type="project" value="InterPro"/>
</dbReference>
<dbReference type="EC" id="2.5.1.49" evidence="6"/>
<dbReference type="Pfam" id="PF01053">
    <property type="entry name" value="Cys_Met_Meta_PP"/>
    <property type="match status" value="1"/>
</dbReference>
<evidence type="ECO:0000313" key="6">
    <source>
        <dbReference type="EMBL" id="EIM75896.1"/>
    </source>
</evidence>
<protein>
    <submittedName>
        <fullName evidence="6">O-acetylhomoserine aminocarboxypropyltransferase</fullName>
        <ecNumber evidence="6">2.5.1.49</ecNumber>
    </submittedName>
</protein>
<organism evidence="6 7">
    <name type="scientific">Nitratireductor aquibiodomus RA22</name>
    <dbReference type="NCBI Taxonomy" id="1189611"/>
    <lineage>
        <taxon>Bacteria</taxon>
        <taxon>Pseudomonadati</taxon>
        <taxon>Pseudomonadota</taxon>
        <taxon>Alphaproteobacteria</taxon>
        <taxon>Hyphomicrobiales</taxon>
        <taxon>Phyllobacteriaceae</taxon>
        <taxon>Nitratireductor</taxon>
    </lineage>
</organism>
<dbReference type="Gene3D" id="3.90.1150.10">
    <property type="entry name" value="Aspartate Aminotransferase, domain 1"/>
    <property type="match status" value="1"/>
</dbReference>
<keyword evidence="3 6" id="KW-0808">Transferase</keyword>
<dbReference type="PANTHER" id="PTHR43797:SF2">
    <property type="entry name" value="HOMOCYSTEINE_CYSTEINE SYNTHASE"/>
    <property type="match status" value="1"/>
</dbReference>
<dbReference type="SUPFAM" id="SSF53383">
    <property type="entry name" value="PLP-dependent transferases"/>
    <property type="match status" value="1"/>
</dbReference>
<name>I5C244_9HYPH</name>
<dbReference type="PATRIC" id="fig|1189611.3.peg.1443"/>
<comment type="cofactor">
    <cofactor evidence="1 5">
        <name>pyridoxal 5'-phosphate</name>
        <dbReference type="ChEBI" id="CHEBI:597326"/>
    </cofactor>
</comment>
<gene>
    <name evidence="6" type="ORF">A33O_07052</name>
</gene>
<proteinExistence type="inferred from homology"/>
<comment type="caution">
    <text evidence="6">The sequence shown here is derived from an EMBL/GenBank/DDBJ whole genome shotgun (WGS) entry which is preliminary data.</text>
</comment>
<evidence type="ECO:0000256" key="5">
    <source>
        <dbReference type="RuleBase" id="RU362118"/>
    </source>
</evidence>
<dbReference type="GO" id="GO:0071269">
    <property type="term" value="P:L-homocysteine biosynthetic process"/>
    <property type="evidence" value="ECO:0007669"/>
    <property type="project" value="TreeGrafter"/>
</dbReference>
<dbReference type="InterPro" id="IPR000277">
    <property type="entry name" value="Cys/Met-Metab_PyrdxlP-dep_enz"/>
</dbReference>
<evidence type="ECO:0000313" key="7">
    <source>
        <dbReference type="Proteomes" id="UP000004622"/>
    </source>
</evidence>
<comment type="similarity">
    <text evidence="2 5">Belongs to the trans-sulfuration enzymes family.</text>
</comment>
<evidence type="ECO:0000256" key="3">
    <source>
        <dbReference type="ARBA" id="ARBA00022679"/>
    </source>
</evidence>
<accession>I5C244</accession>
<dbReference type="EMBL" id="AJXZ01000015">
    <property type="protein sequence ID" value="EIM75896.1"/>
    <property type="molecule type" value="Genomic_DNA"/>
</dbReference>
<dbReference type="GO" id="GO:0030170">
    <property type="term" value="F:pyridoxal phosphate binding"/>
    <property type="evidence" value="ECO:0007669"/>
    <property type="project" value="InterPro"/>
</dbReference>
<dbReference type="AlphaFoldDB" id="I5C244"/>
<dbReference type="InterPro" id="IPR015422">
    <property type="entry name" value="PyrdxlP-dep_Trfase_small"/>
</dbReference>
<dbReference type="InterPro" id="IPR006235">
    <property type="entry name" value="OAc-hSer/O-AcSer_sulfhydrylase"/>
</dbReference>